<dbReference type="GO" id="GO:0051731">
    <property type="term" value="F:polynucleotide 5'-hydroxyl-kinase activity"/>
    <property type="evidence" value="ECO:0007669"/>
    <property type="project" value="InterPro"/>
</dbReference>
<comment type="similarity">
    <text evidence="6">Belongs to the Clp1 family. Clp1 subfamily.</text>
</comment>
<keyword evidence="3 6" id="KW-0547">Nucleotide-binding</keyword>
<dbReference type="InterPro" id="IPR038239">
    <property type="entry name" value="Clp1_N_sf"/>
</dbReference>
<feature type="binding site" evidence="6">
    <location>
        <position position="61"/>
    </location>
    <ligand>
        <name>ATP</name>
        <dbReference type="ChEBI" id="CHEBI:30616"/>
    </ligand>
</feature>
<dbReference type="InterPro" id="IPR045116">
    <property type="entry name" value="Clp1/Grc3"/>
</dbReference>
<dbReference type="PANTHER" id="PTHR12755">
    <property type="entry name" value="CLEAVAGE/POLYADENYLATION FACTOR IA SUBUNIT CLP1P"/>
    <property type="match status" value="1"/>
</dbReference>
<dbReference type="GO" id="GO:0006388">
    <property type="term" value="P:tRNA splicing, via endonucleolytic cleavage and ligation"/>
    <property type="evidence" value="ECO:0007669"/>
    <property type="project" value="TreeGrafter"/>
</dbReference>
<dbReference type="Gene3D" id="2.60.120.1030">
    <property type="entry name" value="Clp1, DNA binding domain"/>
    <property type="match status" value="1"/>
</dbReference>
<evidence type="ECO:0000256" key="3">
    <source>
        <dbReference type="ARBA" id="ARBA00022741"/>
    </source>
</evidence>
<comment type="subcellular location">
    <subcellularLocation>
        <location evidence="1 6">Nucleus</location>
    </subcellularLocation>
</comment>
<feature type="domain" description="Clp1 P-loop" evidence="9">
    <location>
        <begin position="124"/>
        <end position="310"/>
    </location>
</feature>
<dbReference type="GO" id="GO:0031124">
    <property type="term" value="P:mRNA 3'-end processing"/>
    <property type="evidence" value="ECO:0007669"/>
    <property type="project" value="UniProtKB-UniRule"/>
</dbReference>
<proteinExistence type="inferred from homology"/>
<dbReference type="Gene3D" id="3.40.50.300">
    <property type="entry name" value="P-loop containing nucleotide triphosphate hydrolases"/>
    <property type="match status" value="1"/>
</dbReference>
<comment type="function">
    <text evidence="6">Required for endonucleolytic cleavage during polyadenylation-dependent pre-mRNA 3'-end formation.</text>
</comment>
<feature type="domain" description="Clp1 N-terminal" evidence="8">
    <location>
        <begin position="15"/>
        <end position="103"/>
    </location>
</feature>
<dbReference type="GO" id="GO:0005849">
    <property type="term" value="C:mRNA cleavage factor complex"/>
    <property type="evidence" value="ECO:0007669"/>
    <property type="project" value="InterPro"/>
</dbReference>
<dbReference type="Gene3D" id="2.40.30.330">
    <property type="entry name" value="Pre-mRNA cleavage complex subunit Clp1, C-terminal domain"/>
    <property type="match status" value="1"/>
</dbReference>
<feature type="binding site" evidence="6">
    <location>
        <position position="21"/>
    </location>
    <ligand>
        <name>ATP</name>
        <dbReference type="ChEBI" id="CHEBI:30616"/>
    </ligand>
</feature>
<evidence type="ECO:0000256" key="2">
    <source>
        <dbReference type="ARBA" id="ARBA00022664"/>
    </source>
</evidence>
<evidence type="ECO:0000259" key="7">
    <source>
        <dbReference type="Pfam" id="PF06807"/>
    </source>
</evidence>
<dbReference type="SUPFAM" id="SSF52540">
    <property type="entry name" value="P-loop containing nucleoside triphosphate hydrolases"/>
    <property type="match status" value="1"/>
</dbReference>
<dbReference type="FunFam" id="2.60.120.1030:FF:000001">
    <property type="entry name" value="Protein CLP1 homolog 5"/>
    <property type="match status" value="1"/>
</dbReference>
<feature type="binding site" evidence="6">
    <location>
        <begin position="127"/>
        <end position="132"/>
    </location>
    <ligand>
        <name>ATP</name>
        <dbReference type="ChEBI" id="CHEBI:30616"/>
    </ligand>
</feature>
<evidence type="ECO:0000313" key="11">
    <source>
        <dbReference type="WBParaSite" id="MBELARI_LOCUS16216"/>
    </source>
</evidence>
<keyword evidence="2 6" id="KW-0507">mRNA processing</keyword>
<keyword evidence="4 6" id="KW-0067">ATP-binding</keyword>
<evidence type="ECO:0000259" key="9">
    <source>
        <dbReference type="Pfam" id="PF16575"/>
    </source>
</evidence>
<evidence type="ECO:0000259" key="8">
    <source>
        <dbReference type="Pfam" id="PF16573"/>
    </source>
</evidence>
<dbReference type="HAMAP" id="MF_03035">
    <property type="entry name" value="Clp1"/>
    <property type="match status" value="1"/>
</dbReference>
<organism evidence="10 11">
    <name type="scientific">Mesorhabditis belari</name>
    <dbReference type="NCBI Taxonomy" id="2138241"/>
    <lineage>
        <taxon>Eukaryota</taxon>
        <taxon>Metazoa</taxon>
        <taxon>Ecdysozoa</taxon>
        <taxon>Nematoda</taxon>
        <taxon>Chromadorea</taxon>
        <taxon>Rhabditida</taxon>
        <taxon>Rhabditina</taxon>
        <taxon>Rhabditomorpha</taxon>
        <taxon>Rhabditoidea</taxon>
        <taxon>Rhabditidae</taxon>
        <taxon>Mesorhabditinae</taxon>
        <taxon>Mesorhabditis</taxon>
    </lineage>
</organism>
<dbReference type="InterPro" id="IPR010655">
    <property type="entry name" value="Clp1_C"/>
</dbReference>
<dbReference type="PANTHER" id="PTHR12755:SF6">
    <property type="entry name" value="POLYRIBONUCLEOTIDE 5'-HYDROXYL-KINASE CLP1"/>
    <property type="match status" value="1"/>
</dbReference>
<sequence length="433" mass="48251">METTSVSSSRIQKFELEEDNELRFVVSGREEVTLELINGSAEVFGSVVEKNKKYIFPPGARVAVFTWKKATVELIGTANAYVSPETPMIMYINLHAALEQLRRIADNPTEKDRVGQGPRIMLVGPTDVGKSTLSRILCNYAVRQNRSPIFVDLDVGQNSISAPGTIGAIHINRPADVVDGFERTKPIVYNYGSLQPGDNNALYEKLLITLSQAVSAKTVENVETGISGVIINTCGWIADGGYAAIVQAAQHFEVDIVAVLDQERLYNELQKTLPKFVKIVHLPKSGGVEVRSSEVRLKSRNMAVQRYFYGTRGEQYFPHQFDVPFDEVTVVKVGTESVPEECLPVGMKPEDYSAKVVPFPISPELRHHVLALSPFDSLTQEISTTPVFGFVVVKEVDMIEKKMTVLCPRNELPYPRIFVYTKIEFLDDHNVPM</sequence>
<evidence type="ECO:0000256" key="1">
    <source>
        <dbReference type="ARBA" id="ARBA00004123"/>
    </source>
</evidence>
<dbReference type="InterPro" id="IPR038238">
    <property type="entry name" value="Clp1_C_sf"/>
</dbReference>
<reference evidence="11" key="1">
    <citation type="submission" date="2024-02" db="UniProtKB">
        <authorList>
            <consortium name="WormBaseParasite"/>
        </authorList>
    </citation>
    <scope>IDENTIFICATION</scope>
</reference>
<dbReference type="GO" id="GO:0005524">
    <property type="term" value="F:ATP binding"/>
    <property type="evidence" value="ECO:0007669"/>
    <property type="project" value="UniProtKB-UniRule"/>
</dbReference>
<dbReference type="WBParaSite" id="MBELARI_LOCUS16216">
    <property type="protein sequence ID" value="MBELARI_LOCUS16216"/>
    <property type="gene ID" value="MBELARI_LOCUS16216"/>
</dbReference>
<keyword evidence="5 6" id="KW-0539">Nucleus</keyword>
<evidence type="ECO:0000256" key="4">
    <source>
        <dbReference type="ARBA" id="ARBA00022840"/>
    </source>
</evidence>
<dbReference type="Pfam" id="PF16573">
    <property type="entry name" value="CLP1_N"/>
    <property type="match status" value="1"/>
</dbReference>
<name>A0AAF3EQ50_9BILA</name>
<evidence type="ECO:0000313" key="10">
    <source>
        <dbReference type="Proteomes" id="UP000887575"/>
    </source>
</evidence>
<dbReference type="CDD" id="cd01983">
    <property type="entry name" value="SIMIBI"/>
    <property type="match status" value="1"/>
</dbReference>
<keyword evidence="10" id="KW-1185">Reference proteome</keyword>
<feature type="domain" description="Clp1 C-terminal" evidence="7">
    <location>
        <begin position="317"/>
        <end position="427"/>
    </location>
</feature>
<protein>
    <recommendedName>
        <fullName evidence="6">Protein CLP1 homolog</fullName>
    </recommendedName>
</protein>
<dbReference type="InterPro" id="IPR032319">
    <property type="entry name" value="CLP1_P"/>
</dbReference>
<dbReference type="InterPro" id="IPR032324">
    <property type="entry name" value="Clp1_N"/>
</dbReference>
<dbReference type="InterPro" id="IPR027417">
    <property type="entry name" value="P-loop_NTPase"/>
</dbReference>
<dbReference type="InterPro" id="IPR028606">
    <property type="entry name" value="Clp1"/>
</dbReference>
<evidence type="ECO:0000256" key="5">
    <source>
        <dbReference type="ARBA" id="ARBA00023242"/>
    </source>
</evidence>
<dbReference type="Pfam" id="PF06807">
    <property type="entry name" value="Clp1"/>
    <property type="match status" value="1"/>
</dbReference>
<accession>A0AAF3EQ50</accession>
<dbReference type="Proteomes" id="UP000887575">
    <property type="component" value="Unassembled WGS sequence"/>
</dbReference>
<evidence type="ECO:0000256" key="6">
    <source>
        <dbReference type="HAMAP-Rule" id="MF_03035"/>
    </source>
</evidence>
<dbReference type="AlphaFoldDB" id="A0AAF3EQ50"/>
<dbReference type="Pfam" id="PF16575">
    <property type="entry name" value="CLP1_P"/>
    <property type="match status" value="1"/>
</dbReference>